<comment type="similarity">
    <text evidence="2">Belongs to the plant LTP family.</text>
</comment>
<dbReference type="Proteomes" id="UP001153076">
    <property type="component" value="Unassembled WGS sequence"/>
</dbReference>
<evidence type="ECO:0000256" key="7">
    <source>
        <dbReference type="ARBA" id="ARBA00023180"/>
    </source>
</evidence>
<keyword evidence="13" id="KW-1185">Reference proteome</keyword>
<keyword evidence="4" id="KW-0472">Membrane</keyword>
<feature type="domain" description="Bifunctional inhibitor/plant lipid transfer protein/seed storage helical" evidence="11">
    <location>
        <begin position="34"/>
        <end position="112"/>
    </location>
</feature>
<dbReference type="PANTHER" id="PTHR33044">
    <property type="entry name" value="BIFUNCTIONAL INHIBITOR/LIPID-TRANSFER PROTEIN/SEED STORAGE 2S ALBUMIN SUPERFAMILY PROTEIN-RELATED"/>
    <property type="match status" value="1"/>
</dbReference>
<feature type="signal peptide" evidence="10">
    <location>
        <begin position="1"/>
        <end position="26"/>
    </location>
</feature>
<dbReference type="InterPro" id="IPR000528">
    <property type="entry name" value="Plant_nsLTP"/>
</dbReference>
<evidence type="ECO:0000259" key="11">
    <source>
        <dbReference type="SMART" id="SM00499"/>
    </source>
</evidence>
<keyword evidence="6" id="KW-1015">Disulfide bond</keyword>
<name>A0A9Q1L0A2_9CARY</name>
<evidence type="ECO:0000256" key="10">
    <source>
        <dbReference type="SAM" id="SignalP"/>
    </source>
</evidence>
<dbReference type="InterPro" id="IPR036312">
    <property type="entry name" value="Bifun_inhib/LTP/seed_sf"/>
</dbReference>
<evidence type="ECO:0000256" key="5">
    <source>
        <dbReference type="ARBA" id="ARBA00022729"/>
    </source>
</evidence>
<keyword evidence="7" id="KW-0325">Glycoprotein</keyword>
<proteinExistence type="inferred from homology"/>
<dbReference type="Gene3D" id="1.10.110.10">
    <property type="entry name" value="Plant lipid-transfer and hydrophobic proteins"/>
    <property type="match status" value="1"/>
</dbReference>
<keyword evidence="4" id="KW-0336">GPI-anchor</keyword>
<comment type="subcellular location">
    <subcellularLocation>
        <location evidence="1">Cell membrane</location>
        <topology evidence="1">Lipid-anchor</topology>
        <topology evidence="1">GPI-anchor</topology>
    </subcellularLocation>
</comment>
<sequence>MAVVRAAVLAALAVVMTAATVAGKSAAPPPAADCTSVVLSMADCLSYVTNGSTVNTPEGNCCSGLKSVLKTNPDCLCQAFKSSGQFGVVLNVTKALALPQACHVHAPSPDNCGLSLSPTGAPVRGGNSPAGAPSPSAANAPSTSTEGNEVAPALAPSKTGSSSTISITVELIVVGLAAAFFCGF</sequence>
<gene>
    <name evidence="12" type="ORF">Cgig2_016735</name>
</gene>
<dbReference type="EMBL" id="JAKOGI010000006">
    <property type="protein sequence ID" value="KAJ8452154.1"/>
    <property type="molecule type" value="Genomic_DNA"/>
</dbReference>
<dbReference type="SUPFAM" id="SSF47699">
    <property type="entry name" value="Bifunctional inhibitor/lipid-transfer protein/seed storage 2S albumin"/>
    <property type="match status" value="1"/>
</dbReference>
<evidence type="ECO:0000256" key="4">
    <source>
        <dbReference type="ARBA" id="ARBA00022622"/>
    </source>
</evidence>
<evidence type="ECO:0000256" key="8">
    <source>
        <dbReference type="ARBA" id="ARBA00023288"/>
    </source>
</evidence>
<dbReference type="GO" id="GO:0008289">
    <property type="term" value="F:lipid binding"/>
    <property type="evidence" value="ECO:0007669"/>
    <property type="project" value="InterPro"/>
</dbReference>
<evidence type="ECO:0000256" key="9">
    <source>
        <dbReference type="SAM" id="MobiDB-lite"/>
    </source>
</evidence>
<evidence type="ECO:0000256" key="1">
    <source>
        <dbReference type="ARBA" id="ARBA00004609"/>
    </source>
</evidence>
<keyword evidence="8" id="KW-0449">Lipoprotein</keyword>
<dbReference type="InterPro" id="IPR043325">
    <property type="entry name" value="LTSS"/>
</dbReference>
<dbReference type="PRINTS" id="PR00382">
    <property type="entry name" value="LIPIDTRNSFER"/>
</dbReference>
<dbReference type="GO" id="GO:0005886">
    <property type="term" value="C:plasma membrane"/>
    <property type="evidence" value="ECO:0007669"/>
    <property type="project" value="UniProtKB-SubCell"/>
</dbReference>
<accession>A0A9Q1L0A2</accession>
<reference evidence="12" key="1">
    <citation type="submission" date="2022-04" db="EMBL/GenBank/DDBJ databases">
        <title>Carnegiea gigantea Genome sequencing and assembly v2.</title>
        <authorList>
            <person name="Copetti D."/>
            <person name="Sanderson M.J."/>
            <person name="Burquez A."/>
            <person name="Wojciechowski M.F."/>
        </authorList>
    </citation>
    <scope>NUCLEOTIDE SEQUENCE</scope>
    <source>
        <strain evidence="12">SGP5-SGP5p</strain>
        <tissue evidence="12">Aerial part</tissue>
    </source>
</reference>
<dbReference type="GO" id="GO:0098552">
    <property type="term" value="C:side of membrane"/>
    <property type="evidence" value="ECO:0007669"/>
    <property type="project" value="UniProtKB-KW"/>
</dbReference>
<dbReference type="SMART" id="SM00499">
    <property type="entry name" value="AAI"/>
    <property type="match status" value="1"/>
</dbReference>
<organism evidence="12 13">
    <name type="scientific">Carnegiea gigantea</name>
    <dbReference type="NCBI Taxonomy" id="171969"/>
    <lineage>
        <taxon>Eukaryota</taxon>
        <taxon>Viridiplantae</taxon>
        <taxon>Streptophyta</taxon>
        <taxon>Embryophyta</taxon>
        <taxon>Tracheophyta</taxon>
        <taxon>Spermatophyta</taxon>
        <taxon>Magnoliopsida</taxon>
        <taxon>eudicotyledons</taxon>
        <taxon>Gunneridae</taxon>
        <taxon>Pentapetalae</taxon>
        <taxon>Caryophyllales</taxon>
        <taxon>Cactineae</taxon>
        <taxon>Cactaceae</taxon>
        <taxon>Cactoideae</taxon>
        <taxon>Echinocereeae</taxon>
        <taxon>Carnegiea</taxon>
    </lineage>
</organism>
<evidence type="ECO:0000313" key="12">
    <source>
        <dbReference type="EMBL" id="KAJ8452154.1"/>
    </source>
</evidence>
<dbReference type="OrthoDB" id="659547at2759"/>
<dbReference type="InterPro" id="IPR016140">
    <property type="entry name" value="Bifunc_inhib/LTP/seed_store"/>
</dbReference>
<evidence type="ECO:0000256" key="6">
    <source>
        <dbReference type="ARBA" id="ARBA00023157"/>
    </source>
</evidence>
<keyword evidence="5 10" id="KW-0732">Signal</keyword>
<evidence type="ECO:0000313" key="13">
    <source>
        <dbReference type="Proteomes" id="UP001153076"/>
    </source>
</evidence>
<dbReference type="FunFam" id="1.10.110.10:FF:000001">
    <property type="entry name" value="Bifunctional inhibitor/lipid-transfer protein/seed storage 2S albumin superfamily protein"/>
    <property type="match status" value="1"/>
</dbReference>
<comment type="caution">
    <text evidence="12">The sequence shown here is derived from an EMBL/GenBank/DDBJ whole genome shotgun (WGS) entry which is preliminary data.</text>
</comment>
<protein>
    <recommendedName>
        <fullName evidence="11">Bifunctional inhibitor/plant lipid transfer protein/seed storage helical domain-containing protein</fullName>
    </recommendedName>
</protein>
<feature type="region of interest" description="Disordered" evidence="9">
    <location>
        <begin position="115"/>
        <end position="161"/>
    </location>
</feature>
<keyword evidence="3" id="KW-1003">Cell membrane</keyword>
<dbReference type="Pfam" id="PF14368">
    <property type="entry name" value="LTP_2"/>
    <property type="match status" value="1"/>
</dbReference>
<feature type="compositionally biased region" description="Low complexity" evidence="9">
    <location>
        <begin position="126"/>
        <end position="145"/>
    </location>
</feature>
<evidence type="ECO:0000256" key="3">
    <source>
        <dbReference type="ARBA" id="ARBA00022475"/>
    </source>
</evidence>
<feature type="chain" id="PRO_5040468687" description="Bifunctional inhibitor/plant lipid transfer protein/seed storage helical domain-containing protein" evidence="10">
    <location>
        <begin position="27"/>
        <end position="184"/>
    </location>
</feature>
<dbReference type="CDD" id="cd00010">
    <property type="entry name" value="AAI_LTSS"/>
    <property type="match status" value="1"/>
</dbReference>
<dbReference type="GO" id="GO:0006869">
    <property type="term" value="P:lipid transport"/>
    <property type="evidence" value="ECO:0007669"/>
    <property type="project" value="InterPro"/>
</dbReference>
<evidence type="ECO:0000256" key="2">
    <source>
        <dbReference type="ARBA" id="ARBA00009748"/>
    </source>
</evidence>
<dbReference type="AlphaFoldDB" id="A0A9Q1L0A2"/>